<feature type="binding site" evidence="6 7">
    <location>
        <position position="129"/>
    </location>
    <ligand>
        <name>S-adenosyl-L-methionine</name>
        <dbReference type="ChEBI" id="CHEBI:59789"/>
    </ligand>
</feature>
<keyword evidence="5 6" id="KW-0819">tRNA processing</keyword>
<dbReference type="GO" id="GO:0141102">
    <property type="term" value="F:tRNA (5-carboxymethylaminomethyluridine(34)-2'-O)-methyltransferase activity"/>
    <property type="evidence" value="ECO:0007669"/>
    <property type="project" value="RHEA"/>
</dbReference>
<reference evidence="9 10" key="1">
    <citation type="submission" date="2019-02" db="EMBL/GenBank/DDBJ databases">
        <title>Siculibacillus lacustris gen. nov., sp. nov., a new rosette-forming bacterium isolated from a freshwater crater lake (Lake St. Ana, Romania).</title>
        <authorList>
            <person name="Felfoldi T."/>
            <person name="Marton Z."/>
            <person name="Szabo A."/>
            <person name="Mentes A."/>
            <person name="Boka K."/>
            <person name="Marialigeti K."/>
            <person name="Mathe I."/>
            <person name="Koncz M."/>
            <person name="Schumann P."/>
            <person name="Toth E."/>
        </authorList>
    </citation>
    <scope>NUCLEOTIDE SEQUENCE [LARGE SCALE GENOMIC DNA]</scope>
    <source>
        <strain evidence="9 10">SA-279</strain>
    </source>
</reference>
<dbReference type="Proteomes" id="UP000292781">
    <property type="component" value="Unassembled WGS sequence"/>
</dbReference>
<comment type="catalytic activity">
    <reaction evidence="6">
        <text>cytidine(34) in tRNA + S-adenosyl-L-methionine = 2'-O-methylcytidine(34) in tRNA + S-adenosyl-L-homocysteine + H(+)</text>
        <dbReference type="Rhea" id="RHEA:43084"/>
        <dbReference type="Rhea" id="RHEA-COMP:10331"/>
        <dbReference type="Rhea" id="RHEA-COMP:10332"/>
        <dbReference type="ChEBI" id="CHEBI:15378"/>
        <dbReference type="ChEBI" id="CHEBI:57856"/>
        <dbReference type="ChEBI" id="CHEBI:59789"/>
        <dbReference type="ChEBI" id="CHEBI:74495"/>
        <dbReference type="ChEBI" id="CHEBI:82748"/>
        <dbReference type="EC" id="2.1.1.207"/>
    </reaction>
</comment>
<dbReference type="SUPFAM" id="SSF75217">
    <property type="entry name" value="alpha/beta knot"/>
    <property type="match status" value="1"/>
</dbReference>
<evidence type="ECO:0000259" key="8">
    <source>
        <dbReference type="Pfam" id="PF00588"/>
    </source>
</evidence>
<comment type="function">
    <text evidence="6">Methylates the ribose at the nucleotide 34 wobble position in the two leucyl isoacceptors tRNA(Leu)(CmAA) and tRNA(Leu)(cmnm5UmAA). Catalyzes the methyl transfer from S-adenosyl-L-methionine to the 2'-OH of the wobble nucleotide.</text>
</comment>
<evidence type="ECO:0000256" key="1">
    <source>
        <dbReference type="ARBA" id="ARBA00022490"/>
    </source>
</evidence>
<comment type="subcellular location">
    <subcellularLocation>
        <location evidence="6">Cytoplasm</location>
    </subcellularLocation>
</comment>
<dbReference type="InterPro" id="IPR016914">
    <property type="entry name" value="TrmL"/>
</dbReference>
<evidence type="ECO:0000313" key="9">
    <source>
        <dbReference type="EMBL" id="TBW34768.1"/>
    </source>
</evidence>
<gene>
    <name evidence="6" type="primary">trmL</name>
    <name evidence="9" type="ORF">EYW49_17745</name>
</gene>
<evidence type="ECO:0000256" key="2">
    <source>
        <dbReference type="ARBA" id="ARBA00022603"/>
    </source>
</evidence>
<dbReference type="GO" id="GO:0141098">
    <property type="term" value="F:tRNA (cytidine(34)-2'-O)-methyltransferase activity"/>
    <property type="evidence" value="ECO:0007669"/>
    <property type="project" value="RHEA"/>
</dbReference>
<evidence type="ECO:0000256" key="6">
    <source>
        <dbReference type="HAMAP-Rule" id="MF_01885"/>
    </source>
</evidence>
<dbReference type="InterPro" id="IPR029028">
    <property type="entry name" value="Alpha/beta_knot_MTases"/>
</dbReference>
<feature type="binding site" evidence="6 7">
    <location>
        <position position="79"/>
    </location>
    <ligand>
        <name>S-adenosyl-L-methionine</name>
        <dbReference type="ChEBI" id="CHEBI:59789"/>
    </ligand>
</feature>
<evidence type="ECO:0000256" key="5">
    <source>
        <dbReference type="ARBA" id="ARBA00022694"/>
    </source>
</evidence>
<dbReference type="PANTHER" id="PTHR42971:SF1">
    <property type="entry name" value="TRNA (CYTIDINE(34)-2'-O)-METHYLTRANSFERASE"/>
    <property type="match status" value="1"/>
</dbReference>
<feature type="domain" description="tRNA/rRNA methyltransferase SpoU type" evidence="8">
    <location>
        <begin position="2"/>
        <end position="140"/>
    </location>
</feature>
<comment type="caution">
    <text evidence="9">The sequence shown here is derived from an EMBL/GenBank/DDBJ whole genome shotgun (WGS) entry which is preliminary data.</text>
</comment>
<feature type="binding site" evidence="6 7">
    <location>
        <position position="101"/>
    </location>
    <ligand>
        <name>S-adenosyl-L-methionine</name>
        <dbReference type="ChEBI" id="CHEBI:59789"/>
    </ligand>
</feature>
<dbReference type="InterPro" id="IPR029026">
    <property type="entry name" value="tRNA_m1G_MTases_N"/>
</dbReference>
<evidence type="ECO:0000313" key="10">
    <source>
        <dbReference type="Proteomes" id="UP000292781"/>
    </source>
</evidence>
<dbReference type="Pfam" id="PF00588">
    <property type="entry name" value="SpoU_methylase"/>
    <property type="match status" value="1"/>
</dbReference>
<comment type="similarity">
    <text evidence="6">Belongs to the class IV-like SAM-binding methyltransferase superfamily. RNA methyltransferase TrmH family. TrmL subfamily.</text>
</comment>
<dbReference type="InterPro" id="IPR001537">
    <property type="entry name" value="SpoU_MeTrfase"/>
</dbReference>
<dbReference type="PIRSF" id="PIRSF029256">
    <property type="entry name" value="SpoU_TrmH_prd"/>
    <property type="match status" value="1"/>
</dbReference>
<dbReference type="CDD" id="cd18094">
    <property type="entry name" value="SpoU-like_TrmL"/>
    <property type="match status" value="1"/>
</dbReference>
<accession>A0A4Q9VJY4</accession>
<dbReference type="GO" id="GO:0002130">
    <property type="term" value="P:wobble position ribose methylation"/>
    <property type="evidence" value="ECO:0007669"/>
    <property type="project" value="TreeGrafter"/>
</dbReference>
<keyword evidence="1 6" id="KW-0963">Cytoplasm</keyword>
<keyword evidence="3 6" id="KW-0808">Transferase</keyword>
<dbReference type="AlphaFoldDB" id="A0A4Q9VJY4"/>
<dbReference type="GO" id="GO:0005737">
    <property type="term" value="C:cytoplasm"/>
    <property type="evidence" value="ECO:0007669"/>
    <property type="project" value="UniProtKB-SubCell"/>
</dbReference>
<dbReference type="PANTHER" id="PTHR42971">
    <property type="entry name" value="TRNA (CYTIDINE(34)-2'-O)-METHYLTRANSFERASE"/>
    <property type="match status" value="1"/>
</dbReference>
<evidence type="ECO:0000256" key="7">
    <source>
        <dbReference type="PIRSR" id="PIRSR029256-1"/>
    </source>
</evidence>
<dbReference type="EC" id="2.1.1.207" evidence="6"/>
<keyword evidence="4 6" id="KW-0949">S-adenosyl-L-methionine</keyword>
<proteinExistence type="inferred from homology"/>
<name>A0A4Q9VJY4_9HYPH</name>
<evidence type="ECO:0000256" key="4">
    <source>
        <dbReference type="ARBA" id="ARBA00022691"/>
    </source>
</evidence>
<feature type="binding site" evidence="6 7">
    <location>
        <position position="121"/>
    </location>
    <ligand>
        <name>S-adenosyl-L-methionine</name>
        <dbReference type="ChEBI" id="CHEBI:59789"/>
    </ligand>
</feature>
<protein>
    <recommendedName>
        <fullName evidence="6">tRNA (cytidine(34)-2'-O)-methyltransferase</fullName>
        <ecNumber evidence="6">2.1.1.207</ecNumber>
    </recommendedName>
    <alternativeName>
        <fullName evidence="6">tRNA (cytidine/uridine-2'-O-)-methyltransferase TrmL</fullName>
    </alternativeName>
</protein>
<comment type="catalytic activity">
    <reaction evidence="6">
        <text>5-carboxymethylaminomethyluridine(34) in tRNA(Leu) + S-adenosyl-L-methionine = 5-carboxymethylaminomethyl-2'-O-methyluridine(34) in tRNA(Leu) + S-adenosyl-L-homocysteine + H(+)</text>
        <dbReference type="Rhea" id="RHEA:43088"/>
        <dbReference type="Rhea" id="RHEA-COMP:10333"/>
        <dbReference type="Rhea" id="RHEA-COMP:10334"/>
        <dbReference type="ChEBI" id="CHEBI:15378"/>
        <dbReference type="ChEBI" id="CHEBI:57856"/>
        <dbReference type="ChEBI" id="CHEBI:59789"/>
        <dbReference type="ChEBI" id="CHEBI:74508"/>
        <dbReference type="ChEBI" id="CHEBI:74511"/>
        <dbReference type="EC" id="2.1.1.207"/>
    </reaction>
</comment>
<dbReference type="Gene3D" id="3.40.1280.10">
    <property type="match status" value="1"/>
</dbReference>
<sequence>MRLALYEPDIPQNTGTLLRTAACLGLAVDLIEPAGFAVTDRNLRRAGLDYLDAAVLTRHSGWTAFDAARRAEGRRLILLTTAAAEPYLDFAFRPDDVILVGRESAGVPERVHASADARLIVPMRPGLRSLNVAIAATFVLGEALRQTAGFPPLVPAHGPGDPR</sequence>
<dbReference type="HAMAP" id="MF_01885">
    <property type="entry name" value="tRNA_methyltr_TrmL"/>
    <property type="match status" value="1"/>
</dbReference>
<keyword evidence="10" id="KW-1185">Reference proteome</keyword>
<keyword evidence="2 6" id="KW-0489">Methyltransferase</keyword>
<organism evidence="9 10">
    <name type="scientific">Siculibacillus lacustris</name>
    <dbReference type="NCBI Taxonomy" id="1549641"/>
    <lineage>
        <taxon>Bacteria</taxon>
        <taxon>Pseudomonadati</taxon>
        <taxon>Pseudomonadota</taxon>
        <taxon>Alphaproteobacteria</taxon>
        <taxon>Hyphomicrobiales</taxon>
        <taxon>Ancalomicrobiaceae</taxon>
        <taxon>Siculibacillus</taxon>
    </lineage>
</organism>
<dbReference type="EMBL" id="SJFN01000031">
    <property type="protein sequence ID" value="TBW34768.1"/>
    <property type="molecule type" value="Genomic_DNA"/>
</dbReference>
<comment type="subunit">
    <text evidence="6">Homodimer.</text>
</comment>
<evidence type="ECO:0000256" key="3">
    <source>
        <dbReference type="ARBA" id="ARBA00022679"/>
    </source>
</evidence>
<dbReference type="OrthoDB" id="9789043at2"/>
<dbReference type="GO" id="GO:0003723">
    <property type="term" value="F:RNA binding"/>
    <property type="evidence" value="ECO:0007669"/>
    <property type="project" value="InterPro"/>
</dbReference>